<dbReference type="AlphaFoldDB" id="A0A5N5QTW0"/>
<keyword evidence="4" id="KW-0175">Coiled coil</keyword>
<dbReference type="PANTHER" id="PTHR14027:SF2">
    <property type="entry name" value="RNA POLYMERASE-ASSOCIATED PROTEIN CTR9 HOMOLOG"/>
    <property type="match status" value="1"/>
</dbReference>
<reference evidence="6 7" key="1">
    <citation type="journal article" date="2019" name="Fungal Biol. Biotechnol.">
        <title>Draft genome sequence of fastidious pathogen Ceratobasidium theobromae, which causes vascular-streak dieback in Theobroma cacao.</title>
        <authorList>
            <person name="Ali S.S."/>
            <person name="Asman A."/>
            <person name="Shao J."/>
            <person name="Firmansyah A.P."/>
            <person name="Susilo A.W."/>
            <person name="Rosmana A."/>
            <person name="McMahon P."/>
            <person name="Junaid M."/>
            <person name="Guest D."/>
            <person name="Kheng T.Y."/>
            <person name="Meinhardt L.W."/>
            <person name="Bailey B.A."/>
        </authorList>
    </citation>
    <scope>NUCLEOTIDE SEQUENCE [LARGE SCALE GENOMIC DNA]</scope>
    <source>
        <strain evidence="6 7">CT2</strain>
    </source>
</reference>
<feature type="region of interest" description="Disordered" evidence="5">
    <location>
        <begin position="971"/>
        <end position="1065"/>
    </location>
</feature>
<dbReference type="PANTHER" id="PTHR14027">
    <property type="entry name" value="RNA POLYMERASE-ASSOCIATED PROTEIN CTR9"/>
    <property type="match status" value="1"/>
</dbReference>
<dbReference type="GO" id="GO:0000993">
    <property type="term" value="F:RNA polymerase II complex binding"/>
    <property type="evidence" value="ECO:0007669"/>
    <property type="project" value="TreeGrafter"/>
</dbReference>
<evidence type="ECO:0000313" key="7">
    <source>
        <dbReference type="Proteomes" id="UP000383932"/>
    </source>
</evidence>
<dbReference type="EMBL" id="SSOP01000018">
    <property type="protein sequence ID" value="KAB5594606.1"/>
    <property type="molecule type" value="Genomic_DNA"/>
</dbReference>
<keyword evidence="1" id="KW-0677">Repeat</keyword>
<dbReference type="Pfam" id="PF00515">
    <property type="entry name" value="TPR_1"/>
    <property type="match status" value="1"/>
</dbReference>
<dbReference type="InterPro" id="IPR019734">
    <property type="entry name" value="TPR_rpt"/>
</dbReference>
<dbReference type="GO" id="GO:0006355">
    <property type="term" value="P:regulation of DNA-templated transcription"/>
    <property type="evidence" value="ECO:0007669"/>
    <property type="project" value="InterPro"/>
</dbReference>
<protein>
    <submittedName>
        <fullName evidence="6">RNA polymerase II-associated protein</fullName>
    </submittedName>
</protein>
<proteinExistence type="predicted"/>
<evidence type="ECO:0000313" key="6">
    <source>
        <dbReference type="EMBL" id="KAB5594606.1"/>
    </source>
</evidence>
<dbReference type="OrthoDB" id="343875at2759"/>
<evidence type="ECO:0000256" key="1">
    <source>
        <dbReference type="ARBA" id="ARBA00022737"/>
    </source>
</evidence>
<dbReference type="SUPFAM" id="SSF48452">
    <property type="entry name" value="TPR-like"/>
    <property type="match status" value="4"/>
</dbReference>
<evidence type="ECO:0000256" key="4">
    <source>
        <dbReference type="SAM" id="Coils"/>
    </source>
</evidence>
<keyword evidence="7" id="KW-1185">Reference proteome</keyword>
<evidence type="ECO:0000256" key="2">
    <source>
        <dbReference type="ARBA" id="ARBA00022803"/>
    </source>
</evidence>
<gene>
    <name evidence="6" type="ORF">CTheo_1928</name>
</gene>
<evidence type="ECO:0000256" key="5">
    <source>
        <dbReference type="SAM" id="MobiDB-lite"/>
    </source>
</evidence>
<dbReference type="GO" id="GO:0016593">
    <property type="term" value="C:Cdc73/Paf1 complex"/>
    <property type="evidence" value="ECO:0007669"/>
    <property type="project" value="TreeGrafter"/>
</dbReference>
<keyword evidence="2 3" id="KW-0802">TPR repeat</keyword>
<name>A0A5N5QTW0_9AGAM</name>
<feature type="repeat" description="TPR" evidence="3">
    <location>
        <begin position="184"/>
        <end position="217"/>
    </location>
</feature>
<dbReference type="GO" id="GO:0006368">
    <property type="term" value="P:transcription elongation by RNA polymerase II"/>
    <property type="evidence" value="ECO:0007669"/>
    <property type="project" value="TreeGrafter"/>
</dbReference>
<dbReference type="Pfam" id="PF13432">
    <property type="entry name" value="TPR_16"/>
    <property type="match status" value="1"/>
</dbReference>
<sequence>MAHRIIELELNSNETIQLNLDEITNPPSNGMDGEAVMMLLQEAKPQAWWKWTAIATEFARKGLRQEAEEIAREAITVLQPAQAASAHSLLALLRLESARNAPKILLSDARADKLPPQPTKGAFVDQATEFVNAGQAAIVTDSEAPESVNTLFYLTKGIYQMARFSWAGAEKDFEIVLSKHSSNVIALMGKARILYARKQYREALKGFQECLTLNPNMLPDPRIGIGLCYWQLDYRERALAAWKRAEEVHKDSWYPVLLIGLYMMNVSKDPKVPGQQRQDAFLEGVNRLTQAWRESGLNNASAATAMSDVFLLKGQLNKALKAAERTIQHADTLSVAVNGRIRAARVSHTEGNYGAALLHYQAATEEPVHPILADIGLAQMHVHNDELPAAIHVLDKLVRRSAGIEASAFLASLMALPPSQRALSTQDAAAEQVRAKEMFEKVLRMIENGAGSGAGGVASDRDMFIEIARLWQKDSAEKATKALAQAVKLAGTPDARLLNNMAVMRHMEGELAVAKTGYEEAAMVAGSGGSGVGDSEDVVTTILYNLGRLNEDIGDLSMAGEVYDKILARHPEYVDATLRKAQLYLSTGRGPEAASLIKRVTHSQQKDLNVRAFASYFAFASDQISMSEARGFIYTTLNTDSTDAHALCAAAWMNYQMARENRDQEPTAGDDRSKRYGRAIGLYKQVLDIDPTCAVAAQGLAIMIAEDVMGSAVNPGQAQEDARGREVNLRDALGIFAKVRESLADGSVYCNMGHCYFLREEYDRALECYETASKRFYNGTNVSTLIHLARTLYAKANRDQSFTTMRQALSYAQRASHIAPSDKSIIYNIAMIEQKAAEMLFSLPPEKRTLVDLENAVQHAGHAQKLFAALYSDPSSSTPYSRDVADQRSKYGESMLRKAPEQLSIQQAYETEINARRDAARLKRLEETERARETERVAREAREAEAERLRLERQKAREEVEKWNVELAIKAESSDEERERKARRKREAGEGGEKKKRKKVKREDDDGGALFSDEELDDGIKEEKPKKPRPKKRVVQDAEDLDDDAANRKKKKVKSKATISDSDDE</sequence>
<comment type="caution">
    <text evidence="6">The sequence shown here is derived from an EMBL/GenBank/DDBJ whole genome shotgun (WGS) entry which is preliminary data.</text>
</comment>
<dbReference type="Proteomes" id="UP000383932">
    <property type="component" value="Unassembled WGS sequence"/>
</dbReference>
<dbReference type="SMART" id="SM00028">
    <property type="entry name" value="TPR"/>
    <property type="match status" value="7"/>
</dbReference>
<dbReference type="PROSITE" id="PS50005">
    <property type="entry name" value="TPR"/>
    <property type="match status" value="3"/>
</dbReference>
<dbReference type="Gene3D" id="1.25.40.10">
    <property type="entry name" value="Tetratricopeptide repeat domain"/>
    <property type="match status" value="3"/>
</dbReference>
<feature type="coiled-coil region" evidence="4">
    <location>
        <begin position="934"/>
        <end position="966"/>
    </location>
</feature>
<accession>A0A5N5QTW0</accession>
<feature type="repeat" description="TPR" evidence="3">
    <location>
        <begin position="540"/>
        <end position="573"/>
    </location>
</feature>
<organism evidence="6 7">
    <name type="scientific">Ceratobasidium theobromae</name>
    <dbReference type="NCBI Taxonomy" id="1582974"/>
    <lineage>
        <taxon>Eukaryota</taxon>
        <taxon>Fungi</taxon>
        <taxon>Dikarya</taxon>
        <taxon>Basidiomycota</taxon>
        <taxon>Agaricomycotina</taxon>
        <taxon>Agaricomycetes</taxon>
        <taxon>Cantharellales</taxon>
        <taxon>Ceratobasidiaceae</taxon>
        <taxon>Ceratobasidium</taxon>
    </lineage>
</organism>
<feature type="repeat" description="TPR" evidence="3">
    <location>
        <begin position="746"/>
        <end position="779"/>
    </location>
</feature>
<dbReference type="InterPro" id="IPR011990">
    <property type="entry name" value="TPR-like_helical_dom_sf"/>
</dbReference>
<dbReference type="InterPro" id="IPR031101">
    <property type="entry name" value="Ctr9"/>
</dbReference>
<dbReference type="Pfam" id="PF14559">
    <property type="entry name" value="TPR_19"/>
    <property type="match status" value="1"/>
</dbReference>
<evidence type="ECO:0000256" key="3">
    <source>
        <dbReference type="PROSITE-ProRule" id="PRU00339"/>
    </source>
</evidence>